<organism evidence="1 2">
    <name type="scientific">Sphingopyxis flava</name>
    <dbReference type="NCBI Taxonomy" id="1507287"/>
    <lineage>
        <taxon>Bacteria</taxon>
        <taxon>Pseudomonadati</taxon>
        <taxon>Pseudomonadota</taxon>
        <taxon>Alphaproteobacteria</taxon>
        <taxon>Sphingomonadales</taxon>
        <taxon>Sphingomonadaceae</taxon>
        <taxon>Sphingopyxis</taxon>
    </lineage>
</organism>
<proteinExistence type="predicted"/>
<keyword evidence="2" id="KW-1185">Reference proteome</keyword>
<gene>
    <name evidence="1" type="ORF">SAMN06295937_10551</name>
</gene>
<dbReference type="RefSeq" id="WP_079640209.1">
    <property type="nucleotide sequence ID" value="NZ_FUYP01000055.1"/>
</dbReference>
<dbReference type="Proteomes" id="UP000190044">
    <property type="component" value="Unassembled WGS sequence"/>
</dbReference>
<name>A0A1T5G3I9_9SPHN</name>
<reference evidence="2" key="1">
    <citation type="submission" date="2017-02" db="EMBL/GenBank/DDBJ databases">
        <authorList>
            <person name="Varghese N."/>
            <person name="Submissions S."/>
        </authorList>
    </citation>
    <scope>NUCLEOTIDE SEQUENCE [LARGE SCALE GENOMIC DNA]</scope>
    <source>
        <strain evidence="2">R11H</strain>
    </source>
</reference>
<protein>
    <submittedName>
        <fullName evidence="1">Uncharacterized protein</fullName>
    </submittedName>
</protein>
<dbReference type="EMBL" id="FUYP01000055">
    <property type="protein sequence ID" value="SKC02844.1"/>
    <property type="molecule type" value="Genomic_DNA"/>
</dbReference>
<dbReference type="AlphaFoldDB" id="A0A1T5G3I9"/>
<dbReference type="OrthoDB" id="9814807at2"/>
<evidence type="ECO:0000313" key="2">
    <source>
        <dbReference type="Proteomes" id="UP000190044"/>
    </source>
</evidence>
<evidence type="ECO:0000313" key="1">
    <source>
        <dbReference type="EMBL" id="SKC02844.1"/>
    </source>
</evidence>
<accession>A0A1T5G3I9</accession>
<sequence length="111" mass="12269">MAQSHFFASIAGRHATLPQKADVMARTPSQPPAEPRGFFERTRFEGILSGHGASIPMGFYASIDQLGVLRLELDRIPFSRECCATNKVRIADKQGLIRKFGAAWPTRPLEA</sequence>